<organism evidence="2 3">
    <name type="scientific">Rhizobium tropici</name>
    <dbReference type="NCBI Taxonomy" id="398"/>
    <lineage>
        <taxon>Bacteria</taxon>
        <taxon>Pseudomonadati</taxon>
        <taxon>Pseudomonadota</taxon>
        <taxon>Alphaproteobacteria</taxon>
        <taxon>Hyphomicrobiales</taxon>
        <taxon>Rhizobiaceae</taxon>
        <taxon>Rhizobium/Agrobacterium group</taxon>
        <taxon>Rhizobium</taxon>
    </lineage>
</organism>
<dbReference type="InterPro" id="IPR038717">
    <property type="entry name" value="Tc1-like_DDE_dom"/>
</dbReference>
<gene>
    <name evidence="2" type="ORF">GGD45_001312</name>
</gene>
<dbReference type="NCBIfam" id="NF033545">
    <property type="entry name" value="transpos_IS630"/>
    <property type="match status" value="1"/>
</dbReference>
<evidence type="ECO:0000259" key="1">
    <source>
        <dbReference type="Pfam" id="PF13358"/>
    </source>
</evidence>
<feature type="domain" description="Tc1-like transposase DDE" evidence="1">
    <location>
        <begin position="197"/>
        <end position="311"/>
    </location>
</feature>
<evidence type="ECO:0000313" key="3">
    <source>
        <dbReference type="Proteomes" id="UP000526625"/>
    </source>
</evidence>
<dbReference type="PANTHER" id="PTHR30347">
    <property type="entry name" value="POTASSIUM CHANNEL RELATED"/>
    <property type="match status" value="1"/>
</dbReference>
<accession>A0ABR6QVG2</accession>
<evidence type="ECO:0000313" key="2">
    <source>
        <dbReference type="EMBL" id="MBB6490915.1"/>
    </source>
</evidence>
<dbReference type="InterPro" id="IPR047655">
    <property type="entry name" value="Transpos_IS630-like"/>
</dbReference>
<sequence length="377" mass="42895">MANATGRPTEPLVLSKEERDYLELQVHRRRAATRSMAERCQIILYCADGMTSKAVAAKLGIHENTVGKWRRRFLKNRTDGLLDQERPGRPRTIDDEQIAAIIERTLQSTQDATHWSIRSMAAATGFSHTTIRRIWAAFGLQPHRMQTFKLSTDPLFIDKVIDILGLYMSPPNRALVLGVNERGLLQELENERPATSSSHYGTEAHVDSAPWQGTVSLVGALDIVCGFVVDKYHKQHGAGEFLEFLKQIDASARPEIDIHIILDNSEVHKNALVQSWLMHRPRYHLHFTPTPVFWLRQVESWFGEMRRRRATLGAQASASQLEADMRAFIEHHSESISPYKWLKSDTAHLSRHTFRQKGAPDIKALSLNISERLNKSV</sequence>
<dbReference type="PANTHER" id="PTHR30347:SF1">
    <property type="entry name" value="MECHANOSENSITIVE CHANNEL MSCK"/>
    <property type="match status" value="1"/>
</dbReference>
<protein>
    <submittedName>
        <fullName evidence="2">Transposase</fullName>
    </submittedName>
</protein>
<reference evidence="2 3" key="1">
    <citation type="submission" date="2020-08" db="EMBL/GenBank/DDBJ databases">
        <title>Genomic Encyclopedia of Type Strains, Phase IV (KMG-V): Genome sequencing to study the core and pangenomes of soil and plant-associated prokaryotes.</title>
        <authorList>
            <person name="Whitman W."/>
        </authorList>
    </citation>
    <scope>NUCLEOTIDE SEQUENCE [LARGE SCALE GENOMIC DNA]</scope>
    <source>
        <strain evidence="2 3">SEMIA 4059</strain>
    </source>
</reference>
<comment type="caution">
    <text evidence="2">The sequence shown here is derived from an EMBL/GenBank/DDBJ whole genome shotgun (WGS) entry which is preliminary data.</text>
</comment>
<dbReference type="InterPro" id="IPR052702">
    <property type="entry name" value="MscS-like_channel"/>
</dbReference>
<keyword evidence="3" id="KW-1185">Reference proteome</keyword>
<dbReference type="SUPFAM" id="SSF46689">
    <property type="entry name" value="Homeodomain-like"/>
    <property type="match status" value="1"/>
</dbReference>
<name>A0ABR6QVG2_RHITR</name>
<dbReference type="Proteomes" id="UP000526625">
    <property type="component" value="Unassembled WGS sequence"/>
</dbReference>
<dbReference type="EMBL" id="JACHBF010000003">
    <property type="protein sequence ID" value="MBB6490915.1"/>
    <property type="molecule type" value="Genomic_DNA"/>
</dbReference>
<dbReference type="Pfam" id="PF13358">
    <property type="entry name" value="DDE_3"/>
    <property type="match status" value="1"/>
</dbReference>
<dbReference type="RefSeq" id="WP_015342461.1">
    <property type="nucleotide sequence ID" value="NZ_JAADZA010000047.1"/>
</dbReference>
<dbReference type="InterPro" id="IPR009057">
    <property type="entry name" value="Homeodomain-like_sf"/>
</dbReference>
<proteinExistence type="predicted"/>
<dbReference type="Pfam" id="PF13565">
    <property type="entry name" value="HTH_32"/>
    <property type="match status" value="1"/>
</dbReference>